<dbReference type="PANTHER" id="PTHR14218">
    <property type="entry name" value="PROTEASE S8 TRIPEPTIDYL PEPTIDASE I CLN2"/>
    <property type="match status" value="1"/>
</dbReference>
<dbReference type="Proteomes" id="UP000799302">
    <property type="component" value="Unassembled WGS sequence"/>
</dbReference>
<feature type="binding site" evidence="8">
    <location>
        <position position="656"/>
    </location>
    <ligand>
        <name>Ca(2+)</name>
        <dbReference type="ChEBI" id="CHEBI:29108"/>
    </ligand>
</feature>
<dbReference type="GO" id="GO:0004252">
    <property type="term" value="F:serine-type endopeptidase activity"/>
    <property type="evidence" value="ECO:0007669"/>
    <property type="project" value="UniProtKB-UniRule"/>
</dbReference>
<feature type="binding site" evidence="8">
    <location>
        <position position="658"/>
    </location>
    <ligand>
        <name>Ca(2+)</name>
        <dbReference type="ChEBI" id="CHEBI:29108"/>
    </ligand>
</feature>
<dbReference type="InterPro" id="IPR036852">
    <property type="entry name" value="Peptidase_S8/S53_dom_sf"/>
</dbReference>
<evidence type="ECO:0000259" key="11">
    <source>
        <dbReference type="PROSITE" id="PS51695"/>
    </source>
</evidence>
<dbReference type="PANTHER" id="PTHR14218:SF19">
    <property type="entry name" value="SERINE PROTEASE AORO, PUTATIVE (AFU_ORTHOLOGUE AFUA_6G10250)-RELATED"/>
    <property type="match status" value="1"/>
</dbReference>
<dbReference type="CDD" id="cd04056">
    <property type="entry name" value="Peptidases_S53"/>
    <property type="match status" value="1"/>
</dbReference>
<evidence type="ECO:0000256" key="1">
    <source>
        <dbReference type="ARBA" id="ARBA00004239"/>
    </source>
</evidence>
<dbReference type="InterPro" id="IPR030400">
    <property type="entry name" value="Sedolisin_dom"/>
</dbReference>
<dbReference type="CDD" id="cd11377">
    <property type="entry name" value="Pro-peptidase_S53"/>
    <property type="match status" value="1"/>
</dbReference>
<dbReference type="GO" id="GO:0006508">
    <property type="term" value="P:proteolysis"/>
    <property type="evidence" value="ECO:0007669"/>
    <property type="project" value="UniProtKB-KW"/>
</dbReference>
<reference evidence="12" key="1">
    <citation type="journal article" date="2020" name="Stud. Mycol.">
        <title>101 Dothideomycetes genomes: a test case for predicting lifestyles and emergence of pathogens.</title>
        <authorList>
            <person name="Haridas S."/>
            <person name="Albert R."/>
            <person name="Binder M."/>
            <person name="Bloem J."/>
            <person name="Labutti K."/>
            <person name="Salamov A."/>
            <person name="Andreopoulos B."/>
            <person name="Baker S."/>
            <person name="Barry K."/>
            <person name="Bills G."/>
            <person name="Bluhm B."/>
            <person name="Cannon C."/>
            <person name="Castanera R."/>
            <person name="Culley D."/>
            <person name="Daum C."/>
            <person name="Ezra D."/>
            <person name="Gonzalez J."/>
            <person name="Henrissat B."/>
            <person name="Kuo A."/>
            <person name="Liang C."/>
            <person name="Lipzen A."/>
            <person name="Lutzoni F."/>
            <person name="Magnuson J."/>
            <person name="Mondo S."/>
            <person name="Nolan M."/>
            <person name="Ohm R."/>
            <person name="Pangilinan J."/>
            <person name="Park H.-J."/>
            <person name="Ramirez L."/>
            <person name="Alfaro M."/>
            <person name="Sun H."/>
            <person name="Tritt A."/>
            <person name="Yoshinaga Y."/>
            <person name="Zwiers L.-H."/>
            <person name="Turgeon B."/>
            <person name="Goodwin S."/>
            <person name="Spatafora J."/>
            <person name="Crous P."/>
            <person name="Grigoriev I."/>
        </authorList>
    </citation>
    <scope>NUCLEOTIDE SEQUENCE</scope>
    <source>
        <strain evidence="12">CBS 115976</strain>
    </source>
</reference>
<feature type="compositionally biased region" description="Basic residues" evidence="9">
    <location>
        <begin position="190"/>
        <end position="205"/>
    </location>
</feature>
<dbReference type="OrthoDB" id="409122at2759"/>
<evidence type="ECO:0000313" key="12">
    <source>
        <dbReference type="EMBL" id="KAF2664742.1"/>
    </source>
</evidence>
<organism evidence="12 13">
    <name type="scientific">Microthyrium microscopicum</name>
    <dbReference type="NCBI Taxonomy" id="703497"/>
    <lineage>
        <taxon>Eukaryota</taxon>
        <taxon>Fungi</taxon>
        <taxon>Dikarya</taxon>
        <taxon>Ascomycota</taxon>
        <taxon>Pezizomycotina</taxon>
        <taxon>Dothideomycetes</taxon>
        <taxon>Dothideomycetes incertae sedis</taxon>
        <taxon>Microthyriales</taxon>
        <taxon>Microthyriaceae</taxon>
        <taxon>Microthyrium</taxon>
    </lineage>
</organism>
<dbReference type="Pfam" id="PF09286">
    <property type="entry name" value="Pro-kuma_activ"/>
    <property type="match status" value="1"/>
</dbReference>
<sequence length="679" mass="73398">MKGTVHVCLAIASIVQFGNTTPITFGSHTLHEKRDLRPSKWVKRDRIHRDHPLPVRIGLVQNNLENGYQYVMSVSDPQSPDYGKYWTPDQVHKAFSPSQESVDEVKAWLNRSGIATSRVVHSENKGWLAFDAYSHEAERLFNTKYTEYHHSETGDVRIGSDEYHLPSEVKRHIDYVTPGVKMSSPLAKRAVPRARKSKSRARTPARKPIGPIGVPISDGGILSVPLSANATQLPPALQNCGTTMTPTCFKALYKIPNAKGATPGNSVGLYEGGDYYSQADLNDFFATYAPWVPQGTAPKLASVDGGVAEAPQTSPLILGESDVDMDIIFSVVYPQTITLFQTDDPVYSAFSLNSTLDGFLNTFLDALDGSYCTYSAYGETGNDPTNDPIYPDPNAGGYKGKLQCGVYKPTNVISISYGEAEADLPDNYIKRQCNEWMKLALQGHSVFISSGDYGVASYPGDSDSPIGCLGEGENIYNPSTPICPYITSVGATRLYPGQTVLDPESVMQVDLPSAPLFSTGGGFSNVFTRPGYQNRALDYYFDTATPSFPSYGDGDNIGADGGIYNRDGRGYPDVSANGASLGITVGGGHYHEYGTSLAAPLWAAIITLVNEARFTVGKGPVGFVNPVLYTFPQVFTDIKNGSNPGCHSEGFKAVPGWDPVSGLGTPVYPKLEALFLSLP</sequence>
<evidence type="ECO:0000256" key="2">
    <source>
        <dbReference type="ARBA" id="ARBA00022670"/>
    </source>
</evidence>
<feature type="signal peptide" evidence="10">
    <location>
        <begin position="1"/>
        <end position="20"/>
    </location>
</feature>
<dbReference type="InterPro" id="IPR050819">
    <property type="entry name" value="Tripeptidyl-peptidase_I"/>
</dbReference>
<evidence type="ECO:0000256" key="8">
    <source>
        <dbReference type="PROSITE-ProRule" id="PRU01032"/>
    </source>
</evidence>
<keyword evidence="10" id="KW-0732">Signal</keyword>
<evidence type="ECO:0000256" key="4">
    <source>
        <dbReference type="ARBA" id="ARBA00022801"/>
    </source>
</evidence>
<evidence type="ECO:0000256" key="3">
    <source>
        <dbReference type="ARBA" id="ARBA00022723"/>
    </source>
</evidence>
<feature type="binding site" evidence="8">
    <location>
        <position position="638"/>
    </location>
    <ligand>
        <name>Ca(2+)</name>
        <dbReference type="ChEBI" id="CHEBI:29108"/>
    </ligand>
</feature>
<name>A0A6A6TY42_9PEZI</name>
<comment type="subcellular location">
    <subcellularLocation>
        <location evidence="1">Secreted</location>
        <location evidence="1">Extracellular space</location>
    </subcellularLocation>
</comment>
<evidence type="ECO:0000256" key="9">
    <source>
        <dbReference type="SAM" id="MobiDB-lite"/>
    </source>
</evidence>
<dbReference type="Gene3D" id="3.40.50.200">
    <property type="entry name" value="Peptidase S8/S53 domain"/>
    <property type="match status" value="1"/>
</dbReference>
<evidence type="ECO:0000256" key="5">
    <source>
        <dbReference type="ARBA" id="ARBA00022825"/>
    </source>
</evidence>
<evidence type="ECO:0000313" key="13">
    <source>
        <dbReference type="Proteomes" id="UP000799302"/>
    </source>
</evidence>
<evidence type="ECO:0000256" key="7">
    <source>
        <dbReference type="ARBA" id="ARBA00023145"/>
    </source>
</evidence>
<keyword evidence="13" id="KW-1185">Reference proteome</keyword>
<dbReference type="AlphaFoldDB" id="A0A6A6TY42"/>
<feature type="chain" id="PRO_5025528682" evidence="10">
    <location>
        <begin position="21"/>
        <end position="679"/>
    </location>
</feature>
<keyword evidence="2 8" id="KW-0645">Protease</keyword>
<dbReference type="SUPFAM" id="SSF52743">
    <property type="entry name" value="Subtilisin-like"/>
    <property type="match status" value="1"/>
</dbReference>
<dbReference type="GO" id="GO:0008240">
    <property type="term" value="F:tripeptidyl-peptidase activity"/>
    <property type="evidence" value="ECO:0007669"/>
    <property type="project" value="TreeGrafter"/>
</dbReference>
<keyword evidence="6 8" id="KW-0106">Calcium</keyword>
<comment type="cofactor">
    <cofactor evidence="8">
        <name>Ca(2+)</name>
        <dbReference type="ChEBI" id="CHEBI:29108"/>
    </cofactor>
    <text evidence="8">Binds 1 Ca(2+) ion per subunit.</text>
</comment>
<keyword evidence="7" id="KW-0865">Zymogen</keyword>
<evidence type="ECO:0000256" key="6">
    <source>
        <dbReference type="ARBA" id="ARBA00022837"/>
    </source>
</evidence>
<evidence type="ECO:0000256" key="10">
    <source>
        <dbReference type="SAM" id="SignalP"/>
    </source>
</evidence>
<protein>
    <submittedName>
        <fullName evidence="12">Subtilisin-like protein</fullName>
    </submittedName>
</protein>
<dbReference type="SUPFAM" id="SSF54897">
    <property type="entry name" value="Protease propeptides/inhibitors"/>
    <property type="match status" value="1"/>
</dbReference>
<dbReference type="GO" id="GO:0005576">
    <property type="term" value="C:extracellular region"/>
    <property type="evidence" value="ECO:0007669"/>
    <property type="project" value="UniProtKB-SubCell"/>
</dbReference>
<dbReference type="GO" id="GO:0046872">
    <property type="term" value="F:metal ion binding"/>
    <property type="evidence" value="ECO:0007669"/>
    <property type="project" value="UniProtKB-UniRule"/>
</dbReference>
<dbReference type="PROSITE" id="PS51695">
    <property type="entry name" value="SEDOLISIN"/>
    <property type="match status" value="1"/>
</dbReference>
<feature type="region of interest" description="Disordered" evidence="9">
    <location>
        <begin position="186"/>
        <end position="210"/>
    </location>
</feature>
<feature type="active site" description="Charge relay system" evidence="8">
    <location>
        <position position="596"/>
    </location>
</feature>
<feature type="active site" description="Charge relay system" evidence="8">
    <location>
        <position position="324"/>
    </location>
</feature>
<dbReference type="SMART" id="SM00944">
    <property type="entry name" value="Pro-kuma_activ"/>
    <property type="match status" value="1"/>
</dbReference>
<proteinExistence type="predicted"/>
<dbReference type="EMBL" id="MU004242">
    <property type="protein sequence ID" value="KAF2664742.1"/>
    <property type="molecule type" value="Genomic_DNA"/>
</dbReference>
<gene>
    <name evidence="12" type="ORF">BT63DRAFT_464820</name>
</gene>
<feature type="active site" description="Charge relay system" evidence="8">
    <location>
        <position position="320"/>
    </location>
</feature>
<accession>A0A6A6TY42</accession>
<dbReference type="InterPro" id="IPR015366">
    <property type="entry name" value="S53_propep"/>
</dbReference>
<feature type="domain" description="Peptidase S53" evidence="11">
    <location>
        <begin position="243"/>
        <end position="678"/>
    </location>
</feature>
<keyword evidence="3 8" id="KW-0479">Metal-binding</keyword>
<feature type="binding site" evidence="8">
    <location>
        <position position="637"/>
    </location>
    <ligand>
        <name>Ca(2+)</name>
        <dbReference type="ChEBI" id="CHEBI:29108"/>
    </ligand>
</feature>
<keyword evidence="4 8" id="KW-0378">Hydrolase</keyword>
<keyword evidence="5 8" id="KW-0720">Serine protease</keyword>